<proteinExistence type="predicted"/>
<sequence>MIRELLQCLLKLKGLSAAMSEQVLGRAMAATAAQIREEVGAVLWDFDSTQLAVESQFV</sequence>
<organism evidence="1">
    <name type="scientific">Ralstonia solanacearum</name>
    <name type="common">Pseudomonas solanacearum</name>
    <dbReference type="NCBI Taxonomy" id="305"/>
    <lineage>
        <taxon>Bacteria</taxon>
        <taxon>Pseudomonadati</taxon>
        <taxon>Pseudomonadota</taxon>
        <taxon>Betaproteobacteria</taxon>
        <taxon>Burkholderiales</taxon>
        <taxon>Burkholderiaceae</taxon>
        <taxon>Ralstonia</taxon>
        <taxon>Ralstonia solanacearum species complex</taxon>
    </lineage>
</organism>
<accession>A0A0S4VBX0</accession>
<name>A0A0S4VBX0_RALSL</name>
<evidence type="ECO:0000313" key="1">
    <source>
        <dbReference type="EMBL" id="CUV31750.1"/>
    </source>
</evidence>
<protein>
    <submittedName>
        <fullName evidence="1">Uncharacterized protein</fullName>
    </submittedName>
</protein>
<dbReference type="AlphaFoldDB" id="A0A0S4VBX0"/>
<dbReference type="EMBL" id="LN899824">
    <property type="protein sequence ID" value="CUV31750.1"/>
    <property type="molecule type" value="Genomic_DNA"/>
</dbReference>
<reference evidence="1" key="1">
    <citation type="submission" date="2015-10" db="EMBL/GenBank/DDBJ databases">
        <authorList>
            <person name="Gilbert D.G."/>
        </authorList>
    </citation>
    <scope>NUCLEOTIDE SEQUENCE</scope>
    <source>
        <strain evidence="1">Phyl III-seqv23</strain>
    </source>
</reference>
<gene>
    <name evidence="1" type="ORF">RUN1985_v1_1130007</name>
</gene>